<dbReference type="Pfam" id="PF07589">
    <property type="entry name" value="PEP-CTERM"/>
    <property type="match status" value="1"/>
</dbReference>
<accession>A0ABW7GX71</accession>
<feature type="chain" id="PRO_5046088207" evidence="1">
    <location>
        <begin position="20"/>
        <end position="286"/>
    </location>
</feature>
<dbReference type="NCBIfam" id="TIGR02595">
    <property type="entry name" value="PEP_CTERM"/>
    <property type="match status" value="1"/>
</dbReference>
<gene>
    <name evidence="3" type="ORF">ACG01O_07300</name>
</gene>
<evidence type="ECO:0000259" key="2">
    <source>
        <dbReference type="Pfam" id="PF07589"/>
    </source>
</evidence>
<keyword evidence="1" id="KW-0732">Signal</keyword>
<keyword evidence="4" id="KW-1185">Reference proteome</keyword>
<sequence>MKSKLAALALGLAALTAQAAPTFSFKNVPVGWNGAFSIKLAGFESFSGNPFAAGTQNFGILKITSIQTIGYGTTTIWADGDNGAELTGVFGGITTDASSGGSFLRSTGGSAAFYLNAAGSYAAANGSAQGLSGYAAAGGGCVVNALCYNGISNVANGQLFLSADYVPGILGGLSPITVSGSLDATTPLSGVASGYLKVTGGSEYDRFNTNSLLGGLADLLAKNSFCTVDNGVCALLSDAGGAGPNGWQLAIDDPVKGLAKLPEPASLALVGAALMGVGIARRRKSA</sequence>
<dbReference type="RefSeq" id="WP_394383004.1">
    <property type="nucleotide sequence ID" value="NZ_JBIGIB010000002.1"/>
</dbReference>
<evidence type="ECO:0000313" key="3">
    <source>
        <dbReference type="EMBL" id="MFG6466404.1"/>
    </source>
</evidence>
<comment type="caution">
    <text evidence="3">The sequence shown here is derived from an EMBL/GenBank/DDBJ whole genome shotgun (WGS) entry which is preliminary data.</text>
</comment>
<protein>
    <submittedName>
        <fullName evidence="3">PEP-CTERM sorting domain-containing protein</fullName>
    </submittedName>
</protein>
<name>A0ABW7GX71_9BURK</name>
<feature type="domain" description="Ice-binding protein C-terminal" evidence="2">
    <location>
        <begin position="262"/>
        <end position="283"/>
    </location>
</feature>
<feature type="signal peptide" evidence="1">
    <location>
        <begin position="1"/>
        <end position="19"/>
    </location>
</feature>
<dbReference type="InterPro" id="IPR013424">
    <property type="entry name" value="Ice-binding_C"/>
</dbReference>
<evidence type="ECO:0000313" key="4">
    <source>
        <dbReference type="Proteomes" id="UP001606303"/>
    </source>
</evidence>
<reference evidence="3 4" key="1">
    <citation type="submission" date="2024-08" db="EMBL/GenBank/DDBJ databases">
        <authorList>
            <person name="Lu H."/>
        </authorList>
    </citation>
    <scope>NUCLEOTIDE SEQUENCE [LARGE SCALE GENOMIC DNA]</scope>
    <source>
        <strain evidence="3 4">BYS87W</strain>
    </source>
</reference>
<dbReference type="EMBL" id="JBIGIB010000002">
    <property type="protein sequence ID" value="MFG6466404.1"/>
    <property type="molecule type" value="Genomic_DNA"/>
</dbReference>
<organism evidence="3 4">
    <name type="scientific">Pelomonas baiyunensis</name>
    <dbReference type="NCBI Taxonomy" id="3299026"/>
    <lineage>
        <taxon>Bacteria</taxon>
        <taxon>Pseudomonadati</taxon>
        <taxon>Pseudomonadota</taxon>
        <taxon>Betaproteobacteria</taxon>
        <taxon>Burkholderiales</taxon>
        <taxon>Sphaerotilaceae</taxon>
        <taxon>Roseateles</taxon>
    </lineage>
</organism>
<proteinExistence type="predicted"/>
<evidence type="ECO:0000256" key="1">
    <source>
        <dbReference type="SAM" id="SignalP"/>
    </source>
</evidence>
<dbReference type="Proteomes" id="UP001606303">
    <property type="component" value="Unassembled WGS sequence"/>
</dbReference>